<accession>F9WV55</accession>
<protein>
    <submittedName>
        <fullName evidence="1">Uncharacterized protein</fullName>
    </submittedName>
</protein>
<dbReference type="VEuPathDB" id="TriTrypDB:TvY486_0043600"/>
<dbReference type="AlphaFoldDB" id="F9WV55"/>
<dbReference type="Proteomes" id="UP000009027">
    <property type="component" value="Unassembled WGS sequence"/>
</dbReference>
<evidence type="ECO:0000313" key="2">
    <source>
        <dbReference type="Proteomes" id="UP000009027"/>
    </source>
</evidence>
<dbReference type="EMBL" id="CAEX01007725">
    <property type="protein sequence ID" value="CCD21460.1"/>
    <property type="molecule type" value="Genomic_DNA"/>
</dbReference>
<name>F9WV55_TRYVY</name>
<gene>
    <name evidence="1" type="ORF">TvY486_0043600</name>
</gene>
<keyword evidence="2" id="KW-1185">Reference proteome</keyword>
<evidence type="ECO:0000313" key="1">
    <source>
        <dbReference type="EMBL" id="CCD21460.1"/>
    </source>
</evidence>
<reference evidence="1 2" key="1">
    <citation type="journal article" date="2012" name="Proc. Natl. Acad. Sci. U.S.A.">
        <title>Antigenic diversity is generated by distinct evolutionary mechanisms in African trypanosome species.</title>
        <authorList>
            <person name="Jackson A.P."/>
            <person name="Berry A."/>
            <person name="Aslett M."/>
            <person name="Allison H.C."/>
            <person name="Burton P."/>
            <person name="Vavrova-Anderson J."/>
            <person name="Brown R."/>
            <person name="Browne H."/>
            <person name="Corton N."/>
            <person name="Hauser H."/>
            <person name="Gamble J."/>
            <person name="Gilderthorp R."/>
            <person name="Marcello L."/>
            <person name="McQuillan J."/>
            <person name="Otto T.D."/>
            <person name="Quail M.A."/>
            <person name="Sanders M.J."/>
            <person name="van Tonder A."/>
            <person name="Ginger M.L."/>
            <person name="Field M.C."/>
            <person name="Barry J.D."/>
            <person name="Hertz-Fowler C."/>
            <person name="Berriman M."/>
        </authorList>
    </citation>
    <scope>NUCLEOTIDE SEQUENCE</scope>
    <source>
        <strain evidence="1 2">Y486</strain>
    </source>
</reference>
<proteinExistence type="predicted"/>
<organism evidence="1 2">
    <name type="scientific">Trypanosoma vivax (strain Y486)</name>
    <dbReference type="NCBI Taxonomy" id="1055687"/>
    <lineage>
        <taxon>Eukaryota</taxon>
        <taxon>Discoba</taxon>
        <taxon>Euglenozoa</taxon>
        <taxon>Kinetoplastea</taxon>
        <taxon>Metakinetoplastina</taxon>
        <taxon>Trypanosomatida</taxon>
        <taxon>Trypanosomatidae</taxon>
        <taxon>Trypanosoma</taxon>
        <taxon>Duttonella</taxon>
    </lineage>
</organism>
<sequence>MVSGCSHALGPTGCSTWGVPLQDQLHLLDLIALITHFSFRNHSQGGSAFYSNAMRRTLFCEPFLREPLGYPFGPPVPSADATLGAAVLHVCEELALEFIVDEVLGAVCLAETVEDPLREGERYGKLKAYCERNPKMYEIALRILLSQNREWELQLLPDLVPNYESAVVVRDAFLAAHAPQLAWLAKPAAYQSIIQEGMCASAPFTYGEDLITHRSRCLSMAKLAWLANGARQNSTLYSLELDAQVVAAQRAFLIPDTKDVILGPAELIQRLLKLPCPDAWVSAAGVACRVEEDLRGDLLTQIVRRAKEYDGEALQHIRMNGASEREISQALEKTAIGRIVLETQQCGMSYTSDVTRVSEEVLEKSEQQLLLSWLQARAGGMVGT</sequence>